<dbReference type="PRINTS" id="PR00007">
    <property type="entry name" value="COMPLEMNTC1Q"/>
</dbReference>
<dbReference type="Proteomes" id="UP000242188">
    <property type="component" value="Unassembled WGS sequence"/>
</dbReference>
<evidence type="ECO:0000259" key="5">
    <source>
        <dbReference type="PROSITE" id="PS50871"/>
    </source>
</evidence>
<dbReference type="PROSITE" id="PS50871">
    <property type="entry name" value="C1Q"/>
    <property type="match status" value="1"/>
</dbReference>
<organism evidence="6 7">
    <name type="scientific">Mizuhopecten yessoensis</name>
    <name type="common">Japanese scallop</name>
    <name type="synonym">Patinopecten yessoensis</name>
    <dbReference type="NCBI Taxonomy" id="6573"/>
    <lineage>
        <taxon>Eukaryota</taxon>
        <taxon>Metazoa</taxon>
        <taxon>Spiralia</taxon>
        <taxon>Lophotrochozoa</taxon>
        <taxon>Mollusca</taxon>
        <taxon>Bivalvia</taxon>
        <taxon>Autobranchia</taxon>
        <taxon>Pteriomorphia</taxon>
        <taxon>Pectinida</taxon>
        <taxon>Pectinoidea</taxon>
        <taxon>Pectinidae</taxon>
        <taxon>Mizuhopecten</taxon>
    </lineage>
</organism>
<evidence type="ECO:0000256" key="4">
    <source>
        <dbReference type="SAM" id="MobiDB-lite"/>
    </source>
</evidence>
<evidence type="ECO:0000256" key="3">
    <source>
        <dbReference type="ARBA" id="ARBA00022729"/>
    </source>
</evidence>
<comment type="subcellular location">
    <subcellularLocation>
        <location evidence="1">Secreted</location>
    </subcellularLocation>
</comment>
<keyword evidence="3" id="KW-0732">Signal</keyword>
<feature type="region of interest" description="Disordered" evidence="4">
    <location>
        <begin position="114"/>
        <end position="155"/>
    </location>
</feature>
<dbReference type="InterPro" id="IPR008983">
    <property type="entry name" value="Tumour_necrosis_fac-like_dom"/>
</dbReference>
<dbReference type="Gene3D" id="2.60.120.40">
    <property type="match status" value="1"/>
</dbReference>
<dbReference type="Pfam" id="PF01391">
    <property type="entry name" value="Collagen"/>
    <property type="match status" value="1"/>
</dbReference>
<proteinExistence type="predicted"/>
<keyword evidence="2" id="KW-0964">Secreted</keyword>
<gene>
    <name evidence="6" type="ORF">KP79_PYT22249</name>
</gene>
<dbReference type="PANTHER" id="PTHR15427:SF33">
    <property type="entry name" value="COLLAGEN IV NC1 DOMAIN-CONTAINING PROTEIN"/>
    <property type="match status" value="1"/>
</dbReference>
<dbReference type="GO" id="GO:0005581">
    <property type="term" value="C:collagen trimer"/>
    <property type="evidence" value="ECO:0007669"/>
    <property type="project" value="UniProtKB-KW"/>
</dbReference>
<name>A0A210QDK9_MIZYE</name>
<comment type="caution">
    <text evidence="6">The sequence shown here is derived from an EMBL/GenBank/DDBJ whole genome shotgun (WGS) entry which is preliminary data.</text>
</comment>
<reference evidence="6 7" key="1">
    <citation type="journal article" date="2017" name="Nat. Ecol. Evol.">
        <title>Scallop genome provides insights into evolution of bilaterian karyotype and development.</title>
        <authorList>
            <person name="Wang S."/>
            <person name="Zhang J."/>
            <person name="Jiao W."/>
            <person name="Li J."/>
            <person name="Xun X."/>
            <person name="Sun Y."/>
            <person name="Guo X."/>
            <person name="Huan P."/>
            <person name="Dong B."/>
            <person name="Zhang L."/>
            <person name="Hu X."/>
            <person name="Sun X."/>
            <person name="Wang J."/>
            <person name="Zhao C."/>
            <person name="Wang Y."/>
            <person name="Wang D."/>
            <person name="Huang X."/>
            <person name="Wang R."/>
            <person name="Lv J."/>
            <person name="Li Y."/>
            <person name="Zhang Z."/>
            <person name="Liu B."/>
            <person name="Lu W."/>
            <person name="Hui Y."/>
            <person name="Liang J."/>
            <person name="Zhou Z."/>
            <person name="Hou R."/>
            <person name="Li X."/>
            <person name="Liu Y."/>
            <person name="Li H."/>
            <person name="Ning X."/>
            <person name="Lin Y."/>
            <person name="Zhao L."/>
            <person name="Xing Q."/>
            <person name="Dou J."/>
            <person name="Li Y."/>
            <person name="Mao J."/>
            <person name="Guo H."/>
            <person name="Dou H."/>
            <person name="Li T."/>
            <person name="Mu C."/>
            <person name="Jiang W."/>
            <person name="Fu Q."/>
            <person name="Fu X."/>
            <person name="Miao Y."/>
            <person name="Liu J."/>
            <person name="Yu Q."/>
            <person name="Li R."/>
            <person name="Liao H."/>
            <person name="Li X."/>
            <person name="Kong Y."/>
            <person name="Jiang Z."/>
            <person name="Chourrout D."/>
            <person name="Li R."/>
            <person name="Bao Z."/>
        </authorList>
    </citation>
    <scope>NUCLEOTIDE SEQUENCE [LARGE SCALE GENOMIC DNA]</scope>
    <source>
        <strain evidence="6 7">PY_sf001</strain>
    </source>
</reference>
<evidence type="ECO:0000256" key="1">
    <source>
        <dbReference type="ARBA" id="ARBA00004613"/>
    </source>
</evidence>
<dbReference type="PANTHER" id="PTHR15427">
    <property type="entry name" value="EMILIN ELASTIN MICROFIBRIL INTERFACE-LOCATED PROTEIN ELASTIN MICROFIBRIL INTERFACER"/>
    <property type="match status" value="1"/>
</dbReference>
<evidence type="ECO:0000313" key="6">
    <source>
        <dbReference type="EMBL" id="OWF46834.1"/>
    </source>
</evidence>
<keyword evidence="7" id="KW-1185">Reference proteome</keyword>
<accession>A0A210QDK9</accession>
<evidence type="ECO:0000313" key="7">
    <source>
        <dbReference type="Proteomes" id="UP000242188"/>
    </source>
</evidence>
<evidence type="ECO:0000256" key="2">
    <source>
        <dbReference type="ARBA" id="ARBA00022525"/>
    </source>
</evidence>
<dbReference type="EMBL" id="NEDP02004076">
    <property type="protein sequence ID" value="OWF46834.1"/>
    <property type="molecule type" value="Genomic_DNA"/>
</dbReference>
<dbReference type="InterPro" id="IPR050392">
    <property type="entry name" value="Collagen/C1q_domain"/>
</dbReference>
<dbReference type="OrthoDB" id="6154955at2759"/>
<dbReference type="Pfam" id="PF00386">
    <property type="entry name" value="C1q"/>
    <property type="match status" value="1"/>
</dbReference>
<protein>
    <submittedName>
        <fullName evidence="6">Complement C1q tumor necrosis factor-related protein 6</fullName>
    </submittedName>
</protein>
<sequence>MTCVATVHFIVSRAPRTAISKYTPQKFGDLIQNSQNTNQVQHSAINRAMHLSVISMAAILLAVTLVKGDKEKHSNYYANQNFKKAFKLSPEAPLPPTDEEDESTGCALKVECKNRKGEPGTSGLPGMDGTPGLPGYDGRPGEKGNQGEPGSSGPTVTVAFLVGLDDHQDSEENILLTYKRVLLNHGNAYNSETGKFTAPYSGIYVFHIVVSAQEGKKAAVTLRQTHGGGKPQDVMRVWAESLPSWSTSSSTAYLSLSQGAQVYLTSTDGIHSYYYANLYTTFSGHLLATT</sequence>
<feature type="domain" description="C1q" evidence="5">
    <location>
        <begin position="153"/>
        <end position="290"/>
    </location>
</feature>
<dbReference type="AlphaFoldDB" id="A0A210QDK9"/>
<dbReference type="InterPro" id="IPR001073">
    <property type="entry name" value="C1q_dom"/>
</dbReference>
<dbReference type="SUPFAM" id="SSF49842">
    <property type="entry name" value="TNF-like"/>
    <property type="match status" value="1"/>
</dbReference>
<dbReference type="InterPro" id="IPR008160">
    <property type="entry name" value="Collagen"/>
</dbReference>
<dbReference type="SMART" id="SM00110">
    <property type="entry name" value="C1Q"/>
    <property type="match status" value="1"/>
</dbReference>